<evidence type="ECO:0000313" key="2">
    <source>
        <dbReference type="EMBL" id="ALM74785.1"/>
    </source>
</evidence>
<evidence type="ECO:0008006" key="4">
    <source>
        <dbReference type="Google" id="ProtNLM"/>
    </source>
</evidence>
<dbReference type="Proteomes" id="UP000066042">
    <property type="component" value="Chromosome"/>
</dbReference>
<accession>A0A0S1XAI7</accession>
<dbReference type="EMBL" id="CP013050">
    <property type="protein sequence ID" value="ALM74785.1"/>
    <property type="molecule type" value="Genomic_DNA"/>
</dbReference>
<name>A0A0S1XAI7_THEBA</name>
<feature type="transmembrane region" description="Helical" evidence="1">
    <location>
        <begin position="205"/>
        <end position="226"/>
    </location>
</feature>
<keyword evidence="1" id="KW-0472">Membrane</keyword>
<evidence type="ECO:0000256" key="1">
    <source>
        <dbReference type="SAM" id="Phobius"/>
    </source>
</evidence>
<protein>
    <recommendedName>
        <fullName evidence="4">Glycerophosphoryl diester phosphodiesterase membrane domain-containing protein</fullName>
    </recommendedName>
</protein>
<feature type="transmembrane region" description="Helical" evidence="1">
    <location>
        <begin position="246"/>
        <end position="263"/>
    </location>
</feature>
<feature type="transmembrane region" description="Helical" evidence="1">
    <location>
        <begin position="158"/>
        <end position="184"/>
    </location>
</feature>
<keyword evidence="1" id="KW-1133">Transmembrane helix</keyword>
<dbReference type="STRING" id="55802.TBCH5v1_0831"/>
<dbReference type="AlphaFoldDB" id="A0A0S1XAI7"/>
<feature type="transmembrane region" description="Helical" evidence="1">
    <location>
        <begin position="116"/>
        <end position="138"/>
    </location>
</feature>
<evidence type="ECO:0000313" key="3">
    <source>
        <dbReference type="Proteomes" id="UP000066042"/>
    </source>
</evidence>
<organism evidence="2 3">
    <name type="scientific">Thermococcus barophilus</name>
    <dbReference type="NCBI Taxonomy" id="55802"/>
    <lineage>
        <taxon>Archaea</taxon>
        <taxon>Methanobacteriati</taxon>
        <taxon>Methanobacteriota</taxon>
        <taxon>Thermococci</taxon>
        <taxon>Thermococcales</taxon>
        <taxon>Thermococcaceae</taxon>
        <taxon>Thermococcus</taxon>
    </lineage>
</organism>
<gene>
    <name evidence="2" type="ORF">TBCH5v1_0831</name>
</gene>
<proteinExistence type="predicted"/>
<sequence length="269" mass="29668">MLVGAIKSIENAISMLTKNPALVLVPILIAFILAPIDTLNNANFQFPQESAEVAKEQLRNFVHDFVKDAVIFGILTSIMQAISGYSVSRGVLDIIRQKDYQIAQIIVEALKNLPQVAFLNVFGWVVTILVIAPPFAYLYSEIMKAESFTIPGSVMDNFFFLAIVSLLILLYVAPASLLLIPAYVKTKSIRSALKVYRLALNRLSSTIGFGILVFIAIAIINLPTMLTRFINNQLLAGIVTAPFNGLSNAFSMTAATLFYLFLIEEIEEE</sequence>
<dbReference type="PATRIC" id="fig|55802.8.peg.830"/>
<feature type="transmembrane region" description="Helical" evidence="1">
    <location>
        <begin position="21"/>
        <end position="39"/>
    </location>
</feature>
<keyword evidence="1" id="KW-0812">Transmembrane</keyword>
<reference evidence="2 3" key="1">
    <citation type="journal article" date="2016" name="Genome Announc.">
        <title>Complete genome sequence of the hyperthermophilic and piezophilic archaeon Thermococcus barophilus Ch5, capable of growth at the expense of hydrogenogenesis from carbon monoxide and formate.</title>
        <authorList>
            <person name="Oger P."/>
            <person name="Sokolova T.G."/>
            <person name="Kozhevnikova D.A."/>
            <person name="Taranov E.A."/>
            <person name="Vannier P."/>
            <person name="Lee H.S."/>
            <person name="Kwon K.K."/>
            <person name="Kang S.G."/>
            <person name="Lee J.H."/>
            <person name="Bonch-Osmolovskaya E.A."/>
            <person name="Lebedinsky A.V."/>
        </authorList>
    </citation>
    <scope>NUCLEOTIDE SEQUENCE [LARGE SCALE GENOMIC DNA]</scope>
    <source>
        <strain evidence="3">Ch5</strain>
    </source>
</reference>
<feature type="transmembrane region" description="Helical" evidence="1">
    <location>
        <begin position="69"/>
        <end position="95"/>
    </location>
</feature>